<reference evidence="1 2" key="1">
    <citation type="journal article" date="2014" name="ISME J.">
        <title>Adaptation of an abundant Roseobacter RCA organism to pelagic systems revealed by genomic and transcriptomic analyses.</title>
        <authorList>
            <person name="Voget S."/>
            <person name="Wemheuer B."/>
            <person name="Brinkhoff T."/>
            <person name="Vollmers J."/>
            <person name="Dietrich S."/>
            <person name="Giebel H.A."/>
            <person name="Beardsley C."/>
            <person name="Sardemann C."/>
            <person name="Bakenhus I."/>
            <person name="Billerbeck S."/>
            <person name="Daniel R."/>
            <person name="Simon M."/>
        </authorList>
    </citation>
    <scope>NUCLEOTIDE SEQUENCE [LARGE SCALE GENOMIC DNA]</scope>
    <source>
        <strain evidence="1 2">RCA23</strain>
    </source>
</reference>
<sequence length="117" mass="13260">MRSTFINELPISALPRETVRARTVLMGNGMSTDRVIFLKTGKARGRDGFVYHAGHVLNFKEFLGLCSYQTPVTCLQDCELVHIPRQLIRDTLCMENTHTWTLARGLALDHLMTQKAL</sequence>
<dbReference type="Proteomes" id="UP000028680">
    <property type="component" value="Chromosome"/>
</dbReference>
<dbReference type="KEGG" id="ptp:RCA23_c07620"/>
<dbReference type="EMBL" id="CP003984">
    <property type="protein sequence ID" value="AII86318.1"/>
    <property type="molecule type" value="Genomic_DNA"/>
</dbReference>
<gene>
    <name evidence="1" type="ORF">RCA23_c07620</name>
</gene>
<dbReference type="AlphaFoldDB" id="A0AAN0RHK3"/>
<dbReference type="RefSeq" id="WP_044049183.1">
    <property type="nucleotide sequence ID" value="NZ_CP003984.1"/>
</dbReference>
<dbReference type="InterPro" id="IPR018490">
    <property type="entry name" value="cNMP-bd_dom_sf"/>
</dbReference>
<name>A0AAN0RHK3_9RHOB</name>
<protein>
    <submittedName>
        <fullName evidence="1">Uncharacterized protein</fullName>
    </submittedName>
</protein>
<dbReference type="SUPFAM" id="SSF51206">
    <property type="entry name" value="cAMP-binding domain-like"/>
    <property type="match status" value="1"/>
</dbReference>
<evidence type="ECO:0000313" key="1">
    <source>
        <dbReference type="EMBL" id="AII86318.1"/>
    </source>
</evidence>
<organism evidence="1 2">
    <name type="scientific">Planktomarina temperata RCA23</name>
    <dbReference type="NCBI Taxonomy" id="666509"/>
    <lineage>
        <taxon>Bacteria</taxon>
        <taxon>Pseudomonadati</taxon>
        <taxon>Pseudomonadota</taxon>
        <taxon>Alphaproteobacteria</taxon>
        <taxon>Rhodobacterales</taxon>
        <taxon>Paracoccaceae</taxon>
        <taxon>Planktomarina</taxon>
    </lineage>
</organism>
<evidence type="ECO:0000313" key="2">
    <source>
        <dbReference type="Proteomes" id="UP000028680"/>
    </source>
</evidence>
<proteinExistence type="predicted"/>
<keyword evidence="2" id="KW-1185">Reference proteome</keyword>
<accession>A0AAN0RHK3</accession>